<evidence type="ECO:0000256" key="3">
    <source>
        <dbReference type="ARBA" id="ARBA00023004"/>
    </source>
</evidence>
<feature type="domain" description="Prolyl 4-hydroxylase N-terminal" evidence="4">
    <location>
        <begin position="26"/>
        <end position="111"/>
    </location>
</feature>
<comment type="caution">
    <text evidence="5">The sequence shown here is derived from an EMBL/GenBank/DDBJ whole genome shotgun (WGS) entry which is preliminary data.</text>
</comment>
<accession>A0AAN8XD30</accession>
<sequence>MDVAREDIKVCDDTVHSFRYIGSWGGEKTAYVHNPINSYHFLRRLAHDFSSVQDALIDTFTKAVRENITFLRDGVGTPVEADVNGAAYALVRLQDTYDLAVDDLVEGDINGDKAVQELSAEDCLRLGEQSFHNLEFDLSNKWYNKGVELLRAKQPLTEDVLRKIDRVKKQEAHRNTLQNLVTHMIKSSDSVMDQFSGLGIPTSFLKQIYAEKDKDLCQIRQVDEYYRRLCRGEQLQAPEAYIGLKCGYVFGNSGYHRLMPFKAELIWPDPIVMVYHDVLSEVETELMKDITTPRLETTMVHSFTTHQVRKSLARIGKTAWISRGDDPRIDKILMRIEDMTGLTTTTSEDLHVLNYGIGGHYDTHVDFFDLHN</sequence>
<dbReference type="GO" id="GO:0046872">
    <property type="term" value="F:metal ion binding"/>
    <property type="evidence" value="ECO:0007669"/>
    <property type="project" value="UniProtKB-KW"/>
</dbReference>
<name>A0AAN8XD30_HALRR</name>
<feature type="non-terminal residue" evidence="5">
    <location>
        <position position="372"/>
    </location>
</feature>
<dbReference type="AlphaFoldDB" id="A0AAN8XD30"/>
<dbReference type="PANTHER" id="PTHR10869:SF216">
    <property type="entry name" value="PROCOLLAGEN-PROLINE 4-DIOXYGENASE"/>
    <property type="match status" value="1"/>
</dbReference>
<evidence type="ECO:0000256" key="1">
    <source>
        <dbReference type="ARBA" id="ARBA00022723"/>
    </source>
</evidence>
<keyword evidence="2" id="KW-0847">Vitamin C</keyword>
<evidence type="ECO:0000256" key="2">
    <source>
        <dbReference type="ARBA" id="ARBA00022896"/>
    </source>
</evidence>
<dbReference type="Gene3D" id="2.60.120.620">
    <property type="entry name" value="q2cbj1_9rhob like domain"/>
    <property type="match status" value="1"/>
</dbReference>
<dbReference type="Proteomes" id="UP001381693">
    <property type="component" value="Unassembled WGS sequence"/>
</dbReference>
<keyword evidence="6" id="KW-1185">Reference proteome</keyword>
<dbReference type="GO" id="GO:0031418">
    <property type="term" value="F:L-ascorbic acid binding"/>
    <property type="evidence" value="ECO:0007669"/>
    <property type="project" value="UniProtKB-KW"/>
</dbReference>
<dbReference type="InterPro" id="IPR013547">
    <property type="entry name" value="P4H_N"/>
</dbReference>
<dbReference type="GO" id="GO:0005783">
    <property type="term" value="C:endoplasmic reticulum"/>
    <property type="evidence" value="ECO:0007669"/>
    <property type="project" value="InterPro"/>
</dbReference>
<dbReference type="GO" id="GO:0004656">
    <property type="term" value="F:procollagen-proline 4-dioxygenase activity"/>
    <property type="evidence" value="ECO:0007669"/>
    <property type="project" value="InterPro"/>
</dbReference>
<proteinExistence type="predicted"/>
<keyword evidence="3" id="KW-0408">Iron</keyword>
<gene>
    <name evidence="5" type="ORF">SK128_014422</name>
</gene>
<dbReference type="PANTHER" id="PTHR10869">
    <property type="entry name" value="PROLYL 4-HYDROXYLASE ALPHA SUBUNIT"/>
    <property type="match status" value="1"/>
</dbReference>
<keyword evidence="1" id="KW-0479">Metal-binding</keyword>
<dbReference type="InterPro" id="IPR011990">
    <property type="entry name" value="TPR-like_helical_dom_sf"/>
</dbReference>
<organism evidence="5 6">
    <name type="scientific">Halocaridina rubra</name>
    <name type="common">Hawaiian red shrimp</name>
    <dbReference type="NCBI Taxonomy" id="373956"/>
    <lineage>
        <taxon>Eukaryota</taxon>
        <taxon>Metazoa</taxon>
        <taxon>Ecdysozoa</taxon>
        <taxon>Arthropoda</taxon>
        <taxon>Crustacea</taxon>
        <taxon>Multicrustacea</taxon>
        <taxon>Malacostraca</taxon>
        <taxon>Eumalacostraca</taxon>
        <taxon>Eucarida</taxon>
        <taxon>Decapoda</taxon>
        <taxon>Pleocyemata</taxon>
        <taxon>Caridea</taxon>
        <taxon>Atyoidea</taxon>
        <taxon>Atyidae</taxon>
        <taxon>Halocaridina</taxon>
    </lineage>
</organism>
<dbReference type="Pfam" id="PF08336">
    <property type="entry name" value="P4Ha_N"/>
    <property type="match status" value="1"/>
</dbReference>
<reference evidence="5 6" key="1">
    <citation type="submission" date="2023-11" db="EMBL/GenBank/DDBJ databases">
        <title>Halocaridina rubra genome assembly.</title>
        <authorList>
            <person name="Smith C."/>
        </authorList>
    </citation>
    <scope>NUCLEOTIDE SEQUENCE [LARGE SCALE GENOMIC DNA]</scope>
    <source>
        <strain evidence="5">EP-1</strain>
        <tissue evidence="5">Whole</tissue>
    </source>
</reference>
<dbReference type="EMBL" id="JAXCGZ010007954">
    <property type="protein sequence ID" value="KAK7078193.1"/>
    <property type="molecule type" value="Genomic_DNA"/>
</dbReference>
<dbReference type="InterPro" id="IPR045054">
    <property type="entry name" value="P4HA-like"/>
</dbReference>
<evidence type="ECO:0000313" key="6">
    <source>
        <dbReference type="Proteomes" id="UP001381693"/>
    </source>
</evidence>
<evidence type="ECO:0000259" key="4">
    <source>
        <dbReference type="Pfam" id="PF08336"/>
    </source>
</evidence>
<evidence type="ECO:0000313" key="5">
    <source>
        <dbReference type="EMBL" id="KAK7078193.1"/>
    </source>
</evidence>
<dbReference type="Gene3D" id="1.25.40.10">
    <property type="entry name" value="Tetratricopeptide repeat domain"/>
    <property type="match status" value="1"/>
</dbReference>
<protein>
    <recommendedName>
        <fullName evidence="4">Prolyl 4-hydroxylase N-terminal domain-containing protein</fullName>
    </recommendedName>
</protein>